<keyword evidence="5" id="KW-1185">Reference proteome</keyword>
<feature type="domain" description="BHLH" evidence="3">
    <location>
        <begin position="187"/>
        <end position="268"/>
    </location>
</feature>
<dbReference type="Pfam" id="PF00010">
    <property type="entry name" value="HLH"/>
    <property type="match status" value="1"/>
</dbReference>
<feature type="compositionally biased region" description="Gly residues" evidence="2">
    <location>
        <begin position="225"/>
        <end position="238"/>
    </location>
</feature>
<dbReference type="InterPro" id="IPR036638">
    <property type="entry name" value="HLH_DNA-bd_sf"/>
</dbReference>
<dbReference type="PANTHER" id="PTHR47336:SF3">
    <property type="entry name" value="SERINE-RICH PROTEIN TYE7"/>
    <property type="match status" value="1"/>
</dbReference>
<feature type="compositionally biased region" description="Polar residues" evidence="2">
    <location>
        <begin position="35"/>
        <end position="57"/>
    </location>
</feature>
<dbReference type="InterPro" id="IPR011598">
    <property type="entry name" value="bHLH_dom"/>
</dbReference>
<sequence>MLMTDDVFDFDIIPNLPIENPPFLQQEDDIDWPPSSATSGSRNTSDSPVVSGYSNINPFDFLPQPPQDTRDAYLGDYLPTTVQQSLTAQHPAAAPGGSYWPRGDLTEGRGFSTSTATAVPSSLERTAGVTGWQHQDKSGQHTGGDSTKLMALRSAPRAAKSSGSQQKQQHHHHRRGHRQAETADERRARSSHNLVEKQYRNRLNAQFEGLLNALPESVRSPATAVGGGGDSDGGGFRQGGQTSDMLAGEKRISKGDILDMSRRYIQTLETEREALEREREELLENMERLRVECAKGAGGAVLPFS</sequence>
<dbReference type="SMART" id="SM00353">
    <property type="entry name" value="HLH"/>
    <property type="match status" value="1"/>
</dbReference>
<dbReference type="Proteomes" id="UP001174934">
    <property type="component" value="Unassembled WGS sequence"/>
</dbReference>
<protein>
    <recommendedName>
        <fullName evidence="3">BHLH domain-containing protein</fullName>
    </recommendedName>
</protein>
<feature type="region of interest" description="Disordered" evidence="2">
    <location>
        <begin position="88"/>
        <end position="198"/>
    </location>
</feature>
<feature type="compositionally biased region" description="Basic residues" evidence="2">
    <location>
        <begin position="168"/>
        <end position="177"/>
    </location>
</feature>
<dbReference type="Gene3D" id="4.10.280.10">
    <property type="entry name" value="Helix-loop-helix DNA-binding domain"/>
    <property type="match status" value="1"/>
</dbReference>
<feature type="compositionally biased region" description="Basic and acidic residues" evidence="2">
    <location>
        <begin position="178"/>
        <end position="198"/>
    </location>
</feature>
<accession>A0AA39WTI5</accession>
<proteinExistence type="predicted"/>
<name>A0AA39WTI5_9PEZI</name>
<dbReference type="PROSITE" id="PS50888">
    <property type="entry name" value="BHLH"/>
    <property type="match status" value="1"/>
</dbReference>
<gene>
    <name evidence="4" type="ORF">B0T17DRAFT_533552</name>
</gene>
<comment type="caution">
    <text evidence="4">The sequence shown here is derived from an EMBL/GenBank/DDBJ whole genome shotgun (WGS) entry which is preliminary data.</text>
</comment>
<evidence type="ECO:0000313" key="5">
    <source>
        <dbReference type="Proteomes" id="UP001174934"/>
    </source>
</evidence>
<feature type="coiled-coil region" evidence="1">
    <location>
        <begin position="258"/>
        <end position="292"/>
    </location>
</feature>
<dbReference type="PANTHER" id="PTHR47336">
    <property type="entry name" value="TRANSCRIPTION FACTOR HMS1-RELATED"/>
    <property type="match status" value="1"/>
</dbReference>
<dbReference type="InterPro" id="IPR052099">
    <property type="entry name" value="Regulatory_TF_Diverse"/>
</dbReference>
<feature type="compositionally biased region" description="Low complexity" evidence="2">
    <location>
        <begin position="157"/>
        <end position="167"/>
    </location>
</feature>
<dbReference type="GO" id="GO:0046983">
    <property type="term" value="F:protein dimerization activity"/>
    <property type="evidence" value="ECO:0007669"/>
    <property type="project" value="InterPro"/>
</dbReference>
<keyword evidence="1" id="KW-0175">Coiled coil</keyword>
<dbReference type="EMBL" id="JAULSR010000004">
    <property type="protein sequence ID" value="KAK0621296.1"/>
    <property type="molecule type" value="Genomic_DNA"/>
</dbReference>
<feature type="compositionally biased region" description="Polar residues" evidence="2">
    <location>
        <begin position="111"/>
        <end position="124"/>
    </location>
</feature>
<evidence type="ECO:0000256" key="1">
    <source>
        <dbReference type="SAM" id="Coils"/>
    </source>
</evidence>
<feature type="region of interest" description="Disordered" evidence="2">
    <location>
        <begin position="19"/>
        <end position="72"/>
    </location>
</feature>
<reference evidence="4" key="1">
    <citation type="submission" date="2023-06" db="EMBL/GenBank/DDBJ databases">
        <title>Genome-scale phylogeny and comparative genomics of the fungal order Sordariales.</title>
        <authorList>
            <consortium name="Lawrence Berkeley National Laboratory"/>
            <person name="Hensen N."/>
            <person name="Bonometti L."/>
            <person name="Westerberg I."/>
            <person name="Brannstrom I.O."/>
            <person name="Guillou S."/>
            <person name="Cros-Aarteil S."/>
            <person name="Calhoun S."/>
            <person name="Haridas S."/>
            <person name="Kuo A."/>
            <person name="Mondo S."/>
            <person name="Pangilinan J."/>
            <person name="Riley R."/>
            <person name="LaButti K."/>
            <person name="Andreopoulos B."/>
            <person name="Lipzen A."/>
            <person name="Chen C."/>
            <person name="Yanf M."/>
            <person name="Daum C."/>
            <person name="Ng V."/>
            <person name="Clum A."/>
            <person name="Steindorff A."/>
            <person name="Ohm R."/>
            <person name="Martin F."/>
            <person name="Silar P."/>
            <person name="Natvig D."/>
            <person name="Lalanne C."/>
            <person name="Gautier V."/>
            <person name="Ament-velasquez S.L."/>
            <person name="Kruys A."/>
            <person name="Hutchinson M.I."/>
            <person name="Powell A.J."/>
            <person name="Barry K."/>
            <person name="Miller A.N."/>
            <person name="Grigoriev I.V."/>
            <person name="Debuchy R."/>
            <person name="Gladieux P."/>
            <person name="Thoren M.H."/>
            <person name="Johannesson H."/>
        </authorList>
    </citation>
    <scope>NUCLEOTIDE SEQUENCE</scope>
    <source>
        <strain evidence="4">SMH3391-2</strain>
    </source>
</reference>
<feature type="region of interest" description="Disordered" evidence="2">
    <location>
        <begin position="221"/>
        <end position="248"/>
    </location>
</feature>
<evidence type="ECO:0000259" key="3">
    <source>
        <dbReference type="PROSITE" id="PS50888"/>
    </source>
</evidence>
<dbReference type="SUPFAM" id="SSF47459">
    <property type="entry name" value="HLH, helix-loop-helix DNA-binding domain"/>
    <property type="match status" value="1"/>
</dbReference>
<evidence type="ECO:0000313" key="4">
    <source>
        <dbReference type="EMBL" id="KAK0621296.1"/>
    </source>
</evidence>
<organism evidence="4 5">
    <name type="scientific">Bombardia bombarda</name>
    <dbReference type="NCBI Taxonomy" id="252184"/>
    <lineage>
        <taxon>Eukaryota</taxon>
        <taxon>Fungi</taxon>
        <taxon>Dikarya</taxon>
        <taxon>Ascomycota</taxon>
        <taxon>Pezizomycotina</taxon>
        <taxon>Sordariomycetes</taxon>
        <taxon>Sordariomycetidae</taxon>
        <taxon>Sordariales</taxon>
        <taxon>Lasiosphaeriaceae</taxon>
        <taxon>Bombardia</taxon>
    </lineage>
</organism>
<dbReference type="AlphaFoldDB" id="A0AA39WTI5"/>
<evidence type="ECO:0000256" key="2">
    <source>
        <dbReference type="SAM" id="MobiDB-lite"/>
    </source>
</evidence>